<dbReference type="SUPFAM" id="SSF52777">
    <property type="entry name" value="CoA-dependent acyltransferases"/>
    <property type="match status" value="8"/>
</dbReference>
<dbReference type="InterPro" id="IPR020845">
    <property type="entry name" value="AMP-binding_CS"/>
</dbReference>
<dbReference type="Pfam" id="PF00501">
    <property type="entry name" value="AMP-binding"/>
    <property type="match status" value="3"/>
</dbReference>
<comment type="caution">
    <text evidence="6">The sequence shown here is derived from an EMBL/GenBank/DDBJ whole genome shotgun (WGS) entry which is preliminary data.</text>
</comment>
<dbReference type="GO" id="GO:0003824">
    <property type="term" value="F:catalytic activity"/>
    <property type="evidence" value="ECO:0007669"/>
    <property type="project" value="InterPro"/>
</dbReference>
<keyword evidence="4" id="KW-0597">Phosphoprotein</keyword>
<dbReference type="PANTHER" id="PTHR45527:SF1">
    <property type="entry name" value="FATTY ACID SYNTHASE"/>
    <property type="match status" value="1"/>
</dbReference>
<dbReference type="CDD" id="cd19531">
    <property type="entry name" value="LCL_NRPS-like"/>
    <property type="match status" value="1"/>
</dbReference>
<dbReference type="InterPro" id="IPR009081">
    <property type="entry name" value="PP-bd_ACP"/>
</dbReference>
<dbReference type="Pfam" id="PF00550">
    <property type="entry name" value="PP-binding"/>
    <property type="match status" value="3"/>
</dbReference>
<dbReference type="InterPro" id="IPR010071">
    <property type="entry name" value="AA_adenyl_dom"/>
</dbReference>
<dbReference type="InterPro" id="IPR045851">
    <property type="entry name" value="AMP-bd_C_sf"/>
</dbReference>
<dbReference type="SUPFAM" id="SSF47336">
    <property type="entry name" value="ACP-like"/>
    <property type="match status" value="3"/>
</dbReference>
<dbReference type="CDD" id="cd19534">
    <property type="entry name" value="E_NRPS"/>
    <property type="match status" value="1"/>
</dbReference>
<evidence type="ECO:0000256" key="4">
    <source>
        <dbReference type="ARBA" id="ARBA00022553"/>
    </source>
</evidence>
<sequence length="3813" mass="435805">MKNLQFLIKLTPYQEFFYYEWMLNPLRSDYNMTFDQSMSGVVDIERLNASLVRFVNNYLLINSNVFNNSGDLFWKSRPLLSEDTRILTYFPQELSSKELLSLVLQPFDLEKDQLVRFYVIQLNERTYRMVYVFSHIVVDGLSAHFLYDEISNYYNNPRYVSPVSLNDQKHLNEQLSNQLDQIFNKGKVSMSDFWQKQLKDLDNIGFKFLQASGLLKEPLTNNKIREFRFGFQEEIFFKVKQLARSYKLTPYTYGQMIFAITLHRISGIENLSINYPVGIKEGKDLIFGAHINTILKDYRFNKHSTLSDLIDQNLNYTTTLKKTKAHYLPIGELIRYAPISGILEFTFVQANLKDISTNYEGTYDVIINNELNIDLPGKIVFEQEVRDNHLNYRVKYNTFELDSELVSQFIEIYKRLFGQVLDGLLENKTDTKISSYEVLDKSSYQTIIHDWNATRVDYDTTATIHELFERQVEKTPDHIALVYEGVRLTYRELNERSNQLAHCLLQNYQIQPEELIHLCLERSEEMLIGILGVLKSGGAYVPMDPNYPMDRIAHILEDTKARLVIVKENTQDKLYEYKKLKNEEAESSNLSIISLNSLDIKDSLSTCSKDNPNTDISSSNLSYVIYTSGTTGKPKGVMIEHKSVINLLGSIREVYGFSTTAKITAYTSYVFDVSVSEFFSSLLYGNELHLLSEDIKKDSNLISDYLFEHEITHVYLPPALLSVLPRKVYPSLESILYAGEPCDEETGRYWGEHKRLYNLYGPTESTIYATYKEIKEGEVHLIGKPITNTTTYVLDEYLRPVPVGVVGELYIGGVGLSRGYLNLPELTDECFLENPFQSEEDKERGYNGRMYKTGDLVRFCLGGDIEYIGRNDFQVKIRGYRIELGEIESALLSYEGVRQAVVLAKEHSSGLKYLVGYYVSDTAVDHEGLSMYLSGLLPEYMVPSTYVHLESLPLTINGKLDRKALPESNFTGDKEYIAPTTILEKQLVEIYGEVLGLPVENIGLHDDFFRLGGNSIMAIKLISKIHQVLGLQASVAMVFSHKTVFGLAGVLEGLESGGSEMIRPIAVHKPEEQLLSFAQERLWFIDQYEGGSSAYNIPMVFGLSSKVDLSILEESFKILLSRHEILRTLILTSSEGVGYQYVSDKELSIKETDVTSSIELEDLISQEITRVFDLSQELPISVHVFHEKEKNNKTNKKNSKANAHNNNELTSYISIVIHHIVFDGWSSDIFLEELRSIYQDLLSGSVVSLPSLRIQYKDFALWQRDYLQGEVLDRQLDYWRAKLSEVEPLNLPLDYTRPSVLSYEGHTIRFDISNTLGEELRLLSQDLGVSLYSVMLGGYYLLLSSYSGQKDIVLGTVVANRHHAGLEDLIGFFVNTLVLREEIDYEVSVRDFILQVSDSVSQAQMHQDVPFEKLVEELGVVQDASRHPLFQVMFGLQSFGSEAKRMYGEDSLFEEFKGNVSYDVAKFDLTVMIDDDGKSLSGSFNYARGLFKESTIDHMISTYVYLLEQMVCYQKENGSKLRLEDLSWVREEDYSGDGIFSNLLDTDSGYDTNVTLHELFERQVERTPDHIALVYENVKLTYRELNERSNRLAHYLLEHYQIQPDDLVPLCLERSEDMLIGILGVLKSGGAYVPMDPSYPMDRIEHILKDTKARVVIGEENTKDRLYDYNKLIEKEGESLNLINIISLNCSAMKDSLGICSIENPTTKVSSGDLSYVIYTSGTTGKPKGVMIEHTGVINLIDSMVKIHRLNDYINLGCYSNYVFDAFVYEAFPVLCHGNALWLYTNEHRKSVKDLNDYITKYNIEVSFIPPVLLKEVLPATSLALIFAGGESFPEIDRNEYSDIILLNEYGPSESTVCATYHHYHEDGNALNIGKPIANTTIYVLDAYLRPVPIGAVGELYIGGSGLSRGYLNLPELTSERFLMNPFQSEEEKERGYNGRMYKTGDLGRYLPGGDLEYIGRNDFQVKIRGYRIELGEIENGLLSYEGIRQAVVLAKEHSSGLKYLVGYYVSDTSFNPEGLSVHLSALLPEYMVPSVYVHLESLPLTINGKLDRKALPEPSFTGDKEYIAPKTILEKQLAEVYGEVLGLPIENIGLHDDFFRLGGDSIISIQLVSRLRKRLSLSLSVKEVFTYRTVYHLSELLESRKHEESLITEQGILEGEVSLLPIQEWFFHEVELGEHFTSFHHWNQSFMIRVPELDIDILKQSLLQLVDKHDALRLYYPKTEHGYLQEYRKESFFPSLRILDRRGLKDEELVEVFTSWQSGFDIVAGPLLHVGYIHGYEDGSCRVHLCFHHLIIDAVSWRILTEDLQTMYRSLLEGNTKPEYVKGSSYRQWVDVVKRYKQDSPSSREEELTYWNRIIENTKKSSLHIKSLSSSRYHHSDMVLDKDSTSRLLRDIHGVYHTRINDILLSAFSLALCDFTGLSNHGILLEGHGREDIFKGMDITETVGWFTTMYPIVLERDKDLFSTIVHTKESLRGVPNNGIGYGSLIGYTDGNLPRISFNYLGQLDQQESVSDSWHIVGENSGESVGRDNSDSYLLNINGAVVGGELYFGLRGYFSEEEMNRLSVLFKGYLEQLVNELSGIDRSYLTLSDVDHILSSSQLDSVQESTEIESVYLASSLQEGFIYHALSQGDVDDSYRVQLLWDYHGVVDLDKLKESWEYVQKKHPVLRTRFDWSESIVQVVDKIGSVDWRCIDLSGYDEKEREDKLKSIVQKDREEEYDLSRSGLFRVYLCQHSEIHYTCIFSNHHAILDGWSMPVLFNDIHTTYLTLLQGEVVASMVDISYGESQKYLQSHKGESDSFWNEYILLLEDREDLSSLLKVSEKHTNLSSYRHIQDHQSLTWNINQERYLSLKNLISKEGLTVNAVLQYLWHKQLSIYSNQRTTVVGTTVSGRSLPVEGIESSVGLYINTLPLIVEHKEGKVMDLIVHLQSCVSDLNTYSDKSLSGLQDNGERLFSSLFVYENYPISDGGVSEDLDIRFRDSIEKVDYPLSLIAYERGEEVSLTLNYEGFLFEEGMMSQVLEGMELMLDQLLQDPTITTDKLSYVSALQYQDLIQNWNDTTVGYDTHVTLHELFERQVEKTPDHIALVYEDVKLSYRELNERSNRLAHYLLQNHQIQPDELIPLCLERSEQMLIAILGVLKSGGAYVPMDPNYPMDRIEHILKDTKARLVIVEENTQDRLYYYKELIDIEAESSNLSIISLDSSKMKAELSIFSTANPNTDVSPEDLSYVIYTSGTTGKPKGVMIEHKSMINFVCCMIDSHRLTEYRNVGCYSNYVFDVFVSEAFPVLCHGNTLWLYNNELRKSVKDLNDYIKAHDIEVSFIPPVILRDLIPDTSLQLILVGGEAFPDIRDLDHNHILLINEYGPTETTVWSTYHHYDKDNNALNIGKPISNTTTYVLDEYLRPVPIGAIGELYIGGVGLSRGYLNLAELTAERFLENPFQSEEERERDYNGRIYKTGDLVRFLTDGDIEYIGRNDFQVKIRGYRIELGEIESALLSYEGIGQSVVLAKEHSSGLKYLVGYYVSDTAVDHEDLSMYLSGLLPDYMVPSAYVHLEQLPMTLNGKLDRRALPEPSFTGDKKYIAPTTALEKQLAEIYGDVLDLPSESIGIHDDFFRLGGNSIMAIKLISKIHHQTGVQIKVADIFYGKTIGVLSLIIMNYKPEYKVIVPLNNSNTKPNLFMVHPGTGGFEVYQSLANRLHQDYHCFGIDSYNLYHEEKIDNLNRLAIYYLDHIEQIQKESQQEEYILLGWSLGGLISLEIAAELEKRGHKNITIYLLDTLIKYSDLELMKTSSLSDEQLSKELQVPIDSNHFVQ</sequence>
<dbReference type="CDD" id="cd05930">
    <property type="entry name" value="A_NRPS"/>
    <property type="match status" value="3"/>
</dbReference>
<dbReference type="InterPro" id="IPR025110">
    <property type="entry name" value="AMP-bd_C"/>
</dbReference>
<dbReference type="Gene3D" id="1.10.1200.10">
    <property type="entry name" value="ACP-like"/>
    <property type="match status" value="2"/>
</dbReference>
<evidence type="ECO:0000256" key="3">
    <source>
        <dbReference type="ARBA" id="ARBA00022450"/>
    </source>
</evidence>
<accession>A0A3M7TFW1</accession>
<dbReference type="OrthoDB" id="5298966at2"/>
<dbReference type="SMART" id="SM01294">
    <property type="entry name" value="PKS_PP_betabranch"/>
    <property type="match status" value="1"/>
</dbReference>
<protein>
    <submittedName>
        <fullName evidence="6">Amino acid adenylation domain-containing protein</fullName>
    </submittedName>
</protein>
<dbReference type="GO" id="GO:0044550">
    <property type="term" value="P:secondary metabolite biosynthetic process"/>
    <property type="evidence" value="ECO:0007669"/>
    <property type="project" value="UniProtKB-ARBA"/>
</dbReference>
<dbReference type="FunFam" id="3.40.50.12780:FF:000012">
    <property type="entry name" value="Non-ribosomal peptide synthetase"/>
    <property type="match status" value="1"/>
</dbReference>
<evidence type="ECO:0000256" key="2">
    <source>
        <dbReference type="ARBA" id="ARBA00006432"/>
    </source>
</evidence>
<feature type="domain" description="Carrier" evidence="5">
    <location>
        <begin position="2069"/>
        <end position="2146"/>
    </location>
</feature>
<dbReference type="InterPro" id="IPR036736">
    <property type="entry name" value="ACP-like_sf"/>
</dbReference>
<dbReference type="FunFam" id="1.10.1200.10:FF:000005">
    <property type="entry name" value="Nonribosomal peptide synthetase 1"/>
    <property type="match status" value="3"/>
</dbReference>
<dbReference type="InterPro" id="IPR006162">
    <property type="entry name" value="Ppantetheine_attach_site"/>
</dbReference>
<dbReference type="InterPro" id="IPR020806">
    <property type="entry name" value="PKS_PP-bd"/>
</dbReference>
<dbReference type="NCBIfam" id="TIGR01733">
    <property type="entry name" value="AA-adenyl-dom"/>
    <property type="match status" value="3"/>
</dbReference>
<dbReference type="Proteomes" id="UP000278775">
    <property type="component" value="Unassembled WGS sequence"/>
</dbReference>
<dbReference type="SUPFAM" id="SSF53474">
    <property type="entry name" value="alpha/beta-Hydrolases"/>
    <property type="match status" value="1"/>
</dbReference>
<dbReference type="Gene3D" id="3.40.50.1820">
    <property type="entry name" value="alpha/beta hydrolase"/>
    <property type="match status" value="1"/>
</dbReference>
<keyword evidence="3" id="KW-0596">Phosphopantetheine</keyword>
<dbReference type="Gene3D" id="3.30.559.30">
    <property type="entry name" value="Nonribosomal peptide synthetase, condensation domain"/>
    <property type="match status" value="4"/>
</dbReference>
<dbReference type="Pfam" id="PF00975">
    <property type="entry name" value="Thioesterase"/>
    <property type="match status" value="1"/>
</dbReference>
<evidence type="ECO:0000313" key="7">
    <source>
        <dbReference type="Proteomes" id="UP000278775"/>
    </source>
</evidence>
<dbReference type="SMART" id="SM00823">
    <property type="entry name" value="PKS_PP"/>
    <property type="match status" value="3"/>
</dbReference>
<dbReference type="InterPro" id="IPR001242">
    <property type="entry name" value="Condensation_dom"/>
</dbReference>
<name>A0A3M7TFW1_9FLAO</name>
<organism evidence="6 7">
    <name type="scientific">Chryseobacterium nematophagum</name>
    <dbReference type="NCBI Taxonomy" id="2305228"/>
    <lineage>
        <taxon>Bacteria</taxon>
        <taxon>Pseudomonadati</taxon>
        <taxon>Bacteroidota</taxon>
        <taxon>Flavobacteriia</taxon>
        <taxon>Flavobacteriales</taxon>
        <taxon>Weeksellaceae</taxon>
        <taxon>Chryseobacterium group</taxon>
        <taxon>Chryseobacterium</taxon>
    </lineage>
</organism>
<feature type="domain" description="Carrier" evidence="5">
    <location>
        <begin position="3583"/>
        <end position="3660"/>
    </location>
</feature>
<dbReference type="PROSITE" id="PS00012">
    <property type="entry name" value="PHOSPHOPANTETHEINE"/>
    <property type="match status" value="3"/>
</dbReference>
<dbReference type="Gene3D" id="3.30.300.30">
    <property type="match status" value="3"/>
</dbReference>
<dbReference type="PROSITE" id="PS00455">
    <property type="entry name" value="AMP_BINDING"/>
    <property type="match status" value="3"/>
</dbReference>
<dbReference type="PROSITE" id="PS50075">
    <property type="entry name" value="CARRIER"/>
    <property type="match status" value="3"/>
</dbReference>
<evidence type="ECO:0000313" key="6">
    <source>
        <dbReference type="EMBL" id="RNA62473.1"/>
    </source>
</evidence>
<dbReference type="FunFam" id="3.30.300.30:FF:000010">
    <property type="entry name" value="Enterobactin synthetase component F"/>
    <property type="match status" value="3"/>
</dbReference>
<gene>
    <name evidence="6" type="ORF">D1631_11280</name>
</gene>
<dbReference type="Gene3D" id="3.40.50.980">
    <property type="match status" value="6"/>
</dbReference>
<dbReference type="Pfam" id="PF13193">
    <property type="entry name" value="AMP-binding_C"/>
    <property type="match status" value="3"/>
</dbReference>
<dbReference type="Gene3D" id="3.30.559.10">
    <property type="entry name" value="Chloramphenicol acetyltransferase-like domain"/>
    <property type="match status" value="4"/>
</dbReference>
<comment type="cofactor">
    <cofactor evidence="1">
        <name>pantetheine 4'-phosphate</name>
        <dbReference type="ChEBI" id="CHEBI:47942"/>
    </cofactor>
</comment>
<dbReference type="PANTHER" id="PTHR45527">
    <property type="entry name" value="NONRIBOSOMAL PEPTIDE SYNTHETASE"/>
    <property type="match status" value="1"/>
</dbReference>
<evidence type="ECO:0000259" key="5">
    <source>
        <dbReference type="PROSITE" id="PS50075"/>
    </source>
</evidence>
<dbReference type="FunFam" id="2.30.38.10:FF:000001">
    <property type="entry name" value="Non-ribosomal peptide synthetase PvdI"/>
    <property type="match status" value="2"/>
</dbReference>
<dbReference type="EMBL" id="QWIU01000002">
    <property type="protein sequence ID" value="RNA62473.1"/>
    <property type="molecule type" value="Genomic_DNA"/>
</dbReference>
<evidence type="ECO:0000256" key="1">
    <source>
        <dbReference type="ARBA" id="ARBA00001957"/>
    </source>
</evidence>
<comment type="similarity">
    <text evidence="2">Belongs to the ATP-dependent AMP-binding enzyme family.</text>
</comment>
<dbReference type="Pfam" id="PF00668">
    <property type="entry name" value="Condensation"/>
    <property type="match status" value="4"/>
</dbReference>
<dbReference type="NCBIfam" id="NF003417">
    <property type="entry name" value="PRK04813.1"/>
    <property type="match status" value="3"/>
</dbReference>
<feature type="domain" description="Carrier" evidence="5">
    <location>
        <begin position="978"/>
        <end position="1055"/>
    </location>
</feature>
<dbReference type="InterPro" id="IPR001031">
    <property type="entry name" value="Thioesterase"/>
</dbReference>
<dbReference type="GO" id="GO:0031177">
    <property type="term" value="F:phosphopantetheine binding"/>
    <property type="evidence" value="ECO:0007669"/>
    <property type="project" value="InterPro"/>
</dbReference>
<dbReference type="InterPro" id="IPR000873">
    <property type="entry name" value="AMP-dep_synth/lig_dom"/>
</dbReference>
<dbReference type="GO" id="GO:0043041">
    <property type="term" value="P:amino acid activation for nonribosomal peptide biosynthetic process"/>
    <property type="evidence" value="ECO:0007669"/>
    <property type="project" value="TreeGrafter"/>
</dbReference>
<proteinExistence type="inferred from homology"/>
<dbReference type="InterPro" id="IPR023213">
    <property type="entry name" value="CAT-like_dom_sf"/>
</dbReference>
<dbReference type="RefSeq" id="WP_122636535.1">
    <property type="nucleotide sequence ID" value="NZ_QWIU01000002.1"/>
</dbReference>
<dbReference type="GO" id="GO:0005737">
    <property type="term" value="C:cytoplasm"/>
    <property type="evidence" value="ECO:0007669"/>
    <property type="project" value="TreeGrafter"/>
</dbReference>
<reference evidence="6 7" key="1">
    <citation type="submission" date="2018-08" db="EMBL/GenBank/DDBJ databases">
        <title>Chryseobacterium nematophagum: a novel matrix digesting pathogen of nematodes.</title>
        <authorList>
            <person name="Page A."/>
            <person name="Roberts M."/>
            <person name="Felix M.-A."/>
            <person name="Weir W."/>
        </authorList>
    </citation>
    <scope>NUCLEOTIDE SEQUENCE [LARGE SCALE GENOMIC DNA]</scope>
    <source>
        <strain evidence="6 7">JUb129</strain>
    </source>
</reference>
<dbReference type="SUPFAM" id="SSF56801">
    <property type="entry name" value="Acetyl-CoA synthetase-like"/>
    <property type="match status" value="3"/>
</dbReference>
<dbReference type="FunFam" id="3.40.50.980:FF:000001">
    <property type="entry name" value="Non-ribosomal peptide synthetase"/>
    <property type="match status" value="3"/>
</dbReference>
<dbReference type="Gene3D" id="2.30.38.10">
    <property type="entry name" value="Luciferase, Domain 3"/>
    <property type="match status" value="3"/>
</dbReference>
<dbReference type="InterPro" id="IPR029058">
    <property type="entry name" value="AB_hydrolase_fold"/>
</dbReference>